<dbReference type="AlphaFoldDB" id="A0A831WEE0"/>
<reference evidence="3" key="1">
    <citation type="journal article" date="2020" name="mSystems">
        <title>Genome- and Community-Level Interaction Insights into Carbon Utilization and Element Cycling Functions of Hydrothermarchaeota in Hydrothermal Sediment.</title>
        <authorList>
            <person name="Zhou Z."/>
            <person name="Liu Y."/>
            <person name="Xu W."/>
            <person name="Pan J."/>
            <person name="Luo Z.H."/>
            <person name="Li M."/>
        </authorList>
    </citation>
    <scope>NUCLEOTIDE SEQUENCE [LARGE SCALE GENOMIC DNA]</scope>
    <source>
        <strain evidence="3">HyVt-458</strain>
    </source>
</reference>
<dbReference type="GO" id="GO:0070967">
    <property type="term" value="F:coenzyme F420 binding"/>
    <property type="evidence" value="ECO:0007669"/>
    <property type="project" value="TreeGrafter"/>
</dbReference>
<evidence type="ECO:0000256" key="1">
    <source>
        <dbReference type="ARBA" id="ARBA00023002"/>
    </source>
</evidence>
<evidence type="ECO:0000313" key="3">
    <source>
        <dbReference type="EMBL" id="HEC05496.1"/>
    </source>
</evidence>
<dbReference type="GO" id="GO:0005829">
    <property type="term" value="C:cytosol"/>
    <property type="evidence" value="ECO:0007669"/>
    <property type="project" value="TreeGrafter"/>
</dbReference>
<dbReference type="Proteomes" id="UP000886339">
    <property type="component" value="Unassembled WGS sequence"/>
</dbReference>
<evidence type="ECO:0000259" key="2">
    <source>
        <dbReference type="Pfam" id="PF01243"/>
    </source>
</evidence>
<dbReference type="PANTHER" id="PTHR35176:SF6">
    <property type="entry name" value="HEME OXYGENASE HI_0854-RELATED"/>
    <property type="match status" value="1"/>
</dbReference>
<protein>
    <submittedName>
        <fullName evidence="3">HugZ family protein</fullName>
    </submittedName>
</protein>
<comment type="caution">
    <text evidence="3">The sequence shown here is derived from an EMBL/GenBank/DDBJ whole genome shotgun (WGS) entry which is preliminary data.</text>
</comment>
<dbReference type="InterPro" id="IPR012349">
    <property type="entry name" value="Split_barrel_FMN-bd"/>
</dbReference>
<dbReference type="Gene3D" id="2.30.110.10">
    <property type="entry name" value="Electron Transport, Fmn-binding Protein, Chain A"/>
    <property type="match status" value="1"/>
</dbReference>
<dbReference type="EMBL" id="DRLF01000057">
    <property type="protein sequence ID" value="HEC05496.1"/>
    <property type="molecule type" value="Genomic_DNA"/>
</dbReference>
<dbReference type="Pfam" id="PF01243">
    <property type="entry name" value="PNPOx_N"/>
    <property type="match status" value="1"/>
</dbReference>
<dbReference type="PIRSF" id="PIRSF004633">
    <property type="entry name" value="UCP_PLP_oxd"/>
    <property type="match status" value="1"/>
</dbReference>
<dbReference type="SUPFAM" id="SSF50475">
    <property type="entry name" value="FMN-binding split barrel"/>
    <property type="match status" value="1"/>
</dbReference>
<accession>A0A831WEE0</accession>
<feature type="domain" description="Pyridoxamine 5'-phosphate oxidase N-terminal" evidence="2">
    <location>
        <begin position="22"/>
        <end position="153"/>
    </location>
</feature>
<dbReference type="PANTHER" id="PTHR35176">
    <property type="entry name" value="HEME OXYGENASE HI_0854-RELATED"/>
    <property type="match status" value="1"/>
</dbReference>
<name>A0A831WEE0_9GAMM</name>
<keyword evidence="1" id="KW-0560">Oxidoreductase</keyword>
<dbReference type="InterPro" id="IPR052019">
    <property type="entry name" value="F420H2_bilvrd_red/Heme_oxyg"/>
</dbReference>
<dbReference type="InterPro" id="IPR014419">
    <property type="entry name" value="HutZ"/>
</dbReference>
<gene>
    <name evidence="3" type="ORF">ENJ12_01470</name>
</gene>
<organism evidence="3">
    <name type="scientific">Thiolapillus brandeum</name>
    <dbReference type="NCBI Taxonomy" id="1076588"/>
    <lineage>
        <taxon>Bacteria</taxon>
        <taxon>Pseudomonadati</taxon>
        <taxon>Pseudomonadota</taxon>
        <taxon>Gammaproteobacteria</taxon>
        <taxon>Chromatiales</taxon>
        <taxon>Sedimenticolaceae</taxon>
        <taxon>Thiolapillus</taxon>
    </lineage>
</organism>
<sequence>MAGPEPGLRPGRLMADQDPRVLQQQAQDFRAGFQSVLIATTSPEGEPDISYAPFVLDDSGRVCIYISQLARHTRNLAAQPQASLMFIAAEQESRNLFARQRLILQCTAHQVPEAETEPVLQQMQSQFGKTLELLRSLPDFHLFRFEVETGSYIKGFGQAWSLEGNDLQILALRTN</sequence>
<dbReference type="GO" id="GO:0016627">
    <property type="term" value="F:oxidoreductase activity, acting on the CH-CH group of donors"/>
    <property type="evidence" value="ECO:0007669"/>
    <property type="project" value="TreeGrafter"/>
</dbReference>
<dbReference type="InterPro" id="IPR011576">
    <property type="entry name" value="Pyridox_Oxase_N"/>
</dbReference>
<proteinExistence type="predicted"/>